<protein>
    <recommendedName>
        <fullName evidence="4">Acyloxyacyl hydrolase</fullName>
    </recommendedName>
</protein>
<keyword evidence="1" id="KW-0732">Signal</keyword>
<reference evidence="2 3" key="1">
    <citation type="submission" date="2023-08" db="EMBL/GenBank/DDBJ databases">
        <title>Rhodoferax potami sp. nov. and Rhodoferax mekongensis sp. nov., isolated from the Mekong River in Thailand.</title>
        <authorList>
            <person name="Kitikhun S."/>
            <person name="Charoenyingcharoen P."/>
            <person name="Siriarchawattana P."/>
            <person name="Likhitrattanapisal S."/>
            <person name="Nilsakha T."/>
            <person name="Chanpet A."/>
            <person name="Rattanawaree P."/>
            <person name="Ingsriswang S."/>
        </authorList>
    </citation>
    <scope>NUCLEOTIDE SEQUENCE [LARGE SCALE GENOMIC DNA]</scope>
    <source>
        <strain evidence="2 3">TBRC 17307</strain>
    </source>
</reference>
<feature type="chain" id="PRO_5045819950" description="Acyloxyacyl hydrolase" evidence="1">
    <location>
        <begin position="27"/>
        <end position="198"/>
    </location>
</feature>
<evidence type="ECO:0000313" key="2">
    <source>
        <dbReference type="EMBL" id="WNO06119.1"/>
    </source>
</evidence>
<organism evidence="2 3">
    <name type="scientific">Rhodoferax mekongensis</name>
    <dbReference type="NCBI Taxonomy" id="3068341"/>
    <lineage>
        <taxon>Bacteria</taxon>
        <taxon>Pseudomonadati</taxon>
        <taxon>Pseudomonadota</taxon>
        <taxon>Betaproteobacteria</taxon>
        <taxon>Burkholderiales</taxon>
        <taxon>Comamonadaceae</taxon>
        <taxon>Rhodoferax</taxon>
    </lineage>
</organism>
<dbReference type="EMBL" id="CP132507">
    <property type="protein sequence ID" value="WNO06119.1"/>
    <property type="molecule type" value="Genomic_DNA"/>
</dbReference>
<accession>A0ABZ0B2H5</accession>
<feature type="signal peptide" evidence="1">
    <location>
        <begin position="1"/>
        <end position="26"/>
    </location>
</feature>
<evidence type="ECO:0000313" key="3">
    <source>
        <dbReference type="Proteomes" id="UP001302257"/>
    </source>
</evidence>
<dbReference type="Proteomes" id="UP001302257">
    <property type="component" value="Chromosome"/>
</dbReference>
<gene>
    <name evidence="2" type="ORF">RAN89_06730</name>
</gene>
<dbReference type="RefSeq" id="WP_313868840.1">
    <property type="nucleotide sequence ID" value="NZ_CP132507.1"/>
</dbReference>
<evidence type="ECO:0000256" key="1">
    <source>
        <dbReference type="SAM" id="SignalP"/>
    </source>
</evidence>
<sequence>MLHLLRPSLSWLVWMFVLSATTAAHADESDWSIGVYAGKYHDAEPAGALAGRANYAEHYMLAVTGSKTLWRHSEWPIAIELDGMLGQQAGMANLTEIAVAPALRWSGLPWRDTLRTDIRLAPLGYSYTSQVGPMERGPDGRGSRTLNFLFVEAAFSRPQSKDSEFFVRLHHRCAIYDLLNNYGANGEDFLSFGFRRKF</sequence>
<proteinExistence type="predicted"/>
<keyword evidence="3" id="KW-1185">Reference proteome</keyword>
<name>A0ABZ0B2H5_9BURK</name>
<evidence type="ECO:0008006" key="4">
    <source>
        <dbReference type="Google" id="ProtNLM"/>
    </source>
</evidence>